<dbReference type="Pfam" id="PF12796">
    <property type="entry name" value="Ank_2"/>
    <property type="match status" value="2"/>
</dbReference>
<protein>
    <submittedName>
        <fullName evidence="4">Uncharacterized protein LOC106012231</fullName>
    </submittedName>
</protein>
<keyword evidence="1" id="KW-0677">Repeat</keyword>
<name>A0ABM1VVT5_APLCA</name>
<dbReference type="Proteomes" id="UP000694888">
    <property type="component" value="Unplaced"/>
</dbReference>
<dbReference type="PANTHER" id="PTHR24198">
    <property type="entry name" value="ANKYRIN REPEAT AND PROTEIN KINASE DOMAIN-CONTAINING PROTEIN"/>
    <property type="match status" value="1"/>
</dbReference>
<evidence type="ECO:0000313" key="4">
    <source>
        <dbReference type="RefSeq" id="XP_035826527.1"/>
    </source>
</evidence>
<reference evidence="4" key="1">
    <citation type="submission" date="2025-08" db="UniProtKB">
        <authorList>
            <consortium name="RefSeq"/>
        </authorList>
    </citation>
    <scope>IDENTIFICATION</scope>
</reference>
<dbReference type="PANTHER" id="PTHR24198:SF165">
    <property type="entry name" value="ANKYRIN REPEAT-CONTAINING PROTEIN-RELATED"/>
    <property type="match status" value="1"/>
</dbReference>
<dbReference type="Gene3D" id="1.25.40.20">
    <property type="entry name" value="Ankyrin repeat-containing domain"/>
    <property type="match status" value="2"/>
</dbReference>
<keyword evidence="3" id="KW-1185">Reference proteome</keyword>
<dbReference type="InterPro" id="IPR036770">
    <property type="entry name" value="Ankyrin_rpt-contain_sf"/>
</dbReference>
<evidence type="ECO:0000313" key="3">
    <source>
        <dbReference type="Proteomes" id="UP000694888"/>
    </source>
</evidence>
<dbReference type="GeneID" id="106012231"/>
<accession>A0ABM1VVT5</accession>
<sequence length="1281" mass="144360">MSILVPKAIPGLWNKRMFIEMSRRVNIMSHPCEKGLLAVTQLKRGNSSRVSELISPGTTLFHDLYEDSSRRISTCSSKVEPNKLGAQKDAKTATLPKSARRLRSGGTVPWVQDDMESVGHLMSPAVTPRTPRSARTLLPEQINEHETVTMSPRMHYPDDEDDLEKARESIQKKKRVRYLLSLVNFNVVNKGVLLHAASSYGNTLLLKGIMSSPMCKPQKQDKSSFSPFLYALANYSPEASEFCLGNEMGPFEADPFTDVLCFVLLRRFNFQTNHQTLRKLLNRFTIAKETIRGIKMILIPKTEMMKKFWLRGTLLNLNQDVYDDEYLVRLIQLAIKHDNGAVSSRLLMVMAATGQSMILSAILGVVKDPTHLTEMFKRKVVHNATVLDLLFVLAPSRLTKEQHQPEYLERMKIINAMSDVVRLEIAARTLSAAVRKNLLPMVEMIVKDHTRNHLPLQPAELWYEALYKAAEKGELDFINTICVAEINAKPEEVQAAMLKALCLACLRRHRHIANRLLLFKMPLNARVEGVTGKEDEEARLSLDCAIQGGDSVIASLILQTMEETGMIPHPQDILKCIFMAFEKGMEAIVENLLRFAHVVSPTLVTVRICHMLFLSAATKGSGVVCVRFLSLPDFNVNAKDENGFTALHYASMHGKHGLVQEIVRHCNTSVEIQTPEGWTPLDLARAFGHLSLATRLVTEFKGVQGYGFGYLMNHSWLRYYLKQNEELGEDESAPVMTFSAGARSRDLGIVSLVKQGNDLAASCMIEVAQESIVACFLYMYHHFPLLHFCAKSNCYRTLDILMKLIEAQPTQNLKEYLQKEVSGKIPLCVAVESCNVQCIKLLVKAFFPKDWRYSLTGESMLHFAAKTNKPEVIEIFKEFMDNELLQAQDKDGLIPATTAVALGHHTTLHYFLGGLRFAEKLHHDHMTTTYWCVLCLLDCCIGWSRVFLQSDGIPLTGNGRNIFQRHRTESGFCVYSHNGSQALTSHTLHTIHSWVRLGASKELLTAALSTMQYSMNGFKSELFLQLSRKTRYEILDDFIRNGKAEIACYLYEKLCPSLEMKDKVWHFMNAVAFGREEVVKKILQLSGEEMSKINYEGDYSAIDVAIAFGHTNLISIVADAFENQTSLTSLKYFSTERSSLPLNVKWSLGLASIGDKDWRASIDYSTERLSHVDVYLSKSGAINSFPADLLPRDIMPMSLRDKAIEVNHKSLQNVITELGVTDIYLTSVLVSKAVLCRYYDNVDERSDGWAAVQKIVLHCVTSGSQESAKTELQWKDLHDTV</sequence>
<evidence type="ECO:0000256" key="2">
    <source>
        <dbReference type="ARBA" id="ARBA00023043"/>
    </source>
</evidence>
<keyword evidence="2" id="KW-0040">ANK repeat</keyword>
<proteinExistence type="predicted"/>
<gene>
    <name evidence="4" type="primary">LOC106012231</name>
</gene>
<organism evidence="3 4">
    <name type="scientific">Aplysia californica</name>
    <name type="common">California sea hare</name>
    <dbReference type="NCBI Taxonomy" id="6500"/>
    <lineage>
        <taxon>Eukaryota</taxon>
        <taxon>Metazoa</taxon>
        <taxon>Spiralia</taxon>
        <taxon>Lophotrochozoa</taxon>
        <taxon>Mollusca</taxon>
        <taxon>Gastropoda</taxon>
        <taxon>Heterobranchia</taxon>
        <taxon>Euthyneura</taxon>
        <taxon>Tectipleura</taxon>
        <taxon>Aplysiida</taxon>
        <taxon>Aplysioidea</taxon>
        <taxon>Aplysiidae</taxon>
        <taxon>Aplysia</taxon>
    </lineage>
</organism>
<dbReference type="RefSeq" id="XP_035826527.1">
    <property type="nucleotide sequence ID" value="XM_035970634.1"/>
</dbReference>
<feature type="non-terminal residue" evidence="4">
    <location>
        <position position="1281"/>
    </location>
</feature>
<dbReference type="InterPro" id="IPR002110">
    <property type="entry name" value="Ankyrin_rpt"/>
</dbReference>
<evidence type="ECO:0000256" key="1">
    <source>
        <dbReference type="ARBA" id="ARBA00022737"/>
    </source>
</evidence>
<dbReference type="SUPFAM" id="SSF48403">
    <property type="entry name" value="Ankyrin repeat"/>
    <property type="match status" value="2"/>
</dbReference>
<dbReference type="SMART" id="SM00248">
    <property type="entry name" value="ANK"/>
    <property type="match status" value="8"/>
</dbReference>